<evidence type="ECO:0000313" key="3">
    <source>
        <dbReference type="EMBL" id="GHI30010.1"/>
    </source>
</evidence>
<feature type="compositionally biased region" description="Basic residues" evidence="1">
    <location>
        <begin position="233"/>
        <end position="244"/>
    </location>
</feature>
<comment type="caution">
    <text evidence="3">The sequence shown here is derived from an EMBL/GenBank/DDBJ whole genome shotgun (WGS) entry which is preliminary data.</text>
</comment>
<dbReference type="Gene3D" id="3.20.20.80">
    <property type="entry name" value="Glycosidases"/>
    <property type="match status" value="1"/>
</dbReference>
<feature type="chain" id="PRO_5045122201" evidence="2">
    <location>
        <begin position="36"/>
        <end position="244"/>
    </location>
</feature>
<dbReference type="InterPro" id="IPR006311">
    <property type="entry name" value="TAT_signal"/>
</dbReference>
<feature type="region of interest" description="Disordered" evidence="1">
    <location>
        <begin position="175"/>
        <end position="244"/>
    </location>
</feature>
<keyword evidence="2" id="KW-0732">Signal</keyword>
<organism evidence="3 4">
    <name type="scientific">Streptomyces daghestanicus</name>
    <dbReference type="NCBI Taxonomy" id="66885"/>
    <lineage>
        <taxon>Bacteria</taxon>
        <taxon>Bacillati</taxon>
        <taxon>Actinomycetota</taxon>
        <taxon>Actinomycetes</taxon>
        <taxon>Kitasatosporales</taxon>
        <taxon>Streptomycetaceae</taxon>
        <taxon>Streptomyces</taxon>
    </lineage>
</organism>
<evidence type="ECO:0000313" key="4">
    <source>
        <dbReference type="Proteomes" id="UP001052655"/>
    </source>
</evidence>
<keyword evidence="4" id="KW-1185">Reference proteome</keyword>
<dbReference type="PROSITE" id="PS51318">
    <property type="entry name" value="TAT"/>
    <property type="match status" value="1"/>
</dbReference>
<name>A0ABQ3PYA0_9ACTN</name>
<feature type="signal peptide" evidence="2">
    <location>
        <begin position="1"/>
        <end position="35"/>
    </location>
</feature>
<gene>
    <name evidence="3" type="ORF">Sdagh_17400</name>
</gene>
<evidence type="ECO:0000256" key="2">
    <source>
        <dbReference type="SAM" id="SignalP"/>
    </source>
</evidence>
<sequence length="244" mass="26443">MPESHRKRTWTRRRVLGAAAGGAAAAVGAFGGARAATPPDGTAAARSASPAGDVVGKVTVGYQGWFAAEGAGAPVDGWWHWARDRGTAPSPSNTGVKCWPDTREYTHTYPTDYAALGDGRPAALFSSYDQQTVDTHFAWMSRYGVDTTALQRFDPTGGEGPTRDAMTEKVRVAAEAHGVDREGTRRRRGARRQVSHHVRRDRVDLDAVRDQGGPDGQDAGVHSESGLRPAERRARRRRLGFRLR</sequence>
<accession>A0ABQ3PYA0</accession>
<protein>
    <submittedName>
        <fullName evidence="3">Uncharacterized protein</fullName>
    </submittedName>
</protein>
<reference evidence="3" key="1">
    <citation type="submission" date="2024-05" db="EMBL/GenBank/DDBJ databases">
        <title>Whole genome shotgun sequence of Streptomyces daghestanicus NBRC 12762.</title>
        <authorList>
            <person name="Komaki H."/>
            <person name="Tamura T."/>
        </authorList>
    </citation>
    <scope>NUCLEOTIDE SEQUENCE</scope>
    <source>
        <strain evidence="3">NBRC 12762</strain>
    </source>
</reference>
<proteinExistence type="predicted"/>
<dbReference type="EMBL" id="BNDX01000007">
    <property type="protein sequence ID" value="GHI30010.1"/>
    <property type="molecule type" value="Genomic_DNA"/>
</dbReference>
<dbReference type="Proteomes" id="UP001052655">
    <property type="component" value="Unassembled WGS sequence"/>
</dbReference>
<evidence type="ECO:0000256" key="1">
    <source>
        <dbReference type="SAM" id="MobiDB-lite"/>
    </source>
</evidence>
<feature type="compositionally biased region" description="Basic residues" evidence="1">
    <location>
        <begin position="184"/>
        <end position="200"/>
    </location>
</feature>